<protein>
    <recommendedName>
        <fullName evidence="1">T6SS immunity protein Tdi1 C-terminal domain-containing protein</fullName>
    </recommendedName>
</protein>
<dbReference type="RefSeq" id="WP_159456141.1">
    <property type="nucleotide sequence ID" value="NZ_FUWZ01000004.1"/>
</dbReference>
<dbReference type="EMBL" id="FUWZ01000004">
    <property type="protein sequence ID" value="SKA36519.1"/>
    <property type="molecule type" value="Genomic_DNA"/>
</dbReference>
<dbReference type="InterPro" id="IPR015002">
    <property type="entry name" value="T6SS_Tdi1_C"/>
</dbReference>
<evidence type="ECO:0000313" key="3">
    <source>
        <dbReference type="Proteomes" id="UP000190367"/>
    </source>
</evidence>
<dbReference type="Pfam" id="PF08906">
    <property type="entry name" value="T6SS_Tdi1_C"/>
    <property type="match status" value="1"/>
</dbReference>
<reference evidence="3" key="1">
    <citation type="submission" date="2017-02" db="EMBL/GenBank/DDBJ databases">
        <authorList>
            <person name="Varghese N."/>
            <person name="Submissions S."/>
        </authorList>
    </citation>
    <scope>NUCLEOTIDE SEQUENCE [LARGE SCALE GENOMIC DNA]</scope>
    <source>
        <strain evidence="3">DSM 22224</strain>
    </source>
</reference>
<sequence length="178" mass="20411">MEKFLTVHPEWKTYAEDIQIPAGAAVPPDMRETLQGRKVTGYNKGFVTLVNPVDYNDVLELWNLPPKQCFPFLKFAFGQLIFFHDTKFRIMDPVINVVEIIGDDDDFNYIMNDLVIDEGMLIDNLLMDLYQQTVDTLGAPELDECYAFVPALAMGGDKDINNIQRVKYKEQLIILSQL</sequence>
<evidence type="ECO:0000259" key="1">
    <source>
        <dbReference type="Pfam" id="PF08906"/>
    </source>
</evidence>
<keyword evidence="3" id="KW-1185">Reference proteome</keyword>
<accession>A0A1T4T837</accession>
<dbReference type="OrthoDB" id="2216648at2"/>
<proteinExistence type="predicted"/>
<gene>
    <name evidence="2" type="ORF">SAMN04488128_104128</name>
</gene>
<name>A0A1T4T837_9BACT</name>
<evidence type="ECO:0000313" key="2">
    <source>
        <dbReference type="EMBL" id="SKA36519.1"/>
    </source>
</evidence>
<feature type="domain" description="T6SS immunity protein Tdi1 C-terminal" evidence="1">
    <location>
        <begin position="120"/>
        <end position="178"/>
    </location>
</feature>
<organism evidence="2 3">
    <name type="scientific">Chitinophaga eiseniae</name>
    <dbReference type="NCBI Taxonomy" id="634771"/>
    <lineage>
        <taxon>Bacteria</taxon>
        <taxon>Pseudomonadati</taxon>
        <taxon>Bacteroidota</taxon>
        <taxon>Chitinophagia</taxon>
        <taxon>Chitinophagales</taxon>
        <taxon>Chitinophagaceae</taxon>
        <taxon>Chitinophaga</taxon>
    </lineage>
</organism>
<dbReference type="AlphaFoldDB" id="A0A1T4T837"/>
<dbReference type="Proteomes" id="UP000190367">
    <property type="component" value="Unassembled WGS sequence"/>
</dbReference>
<dbReference type="STRING" id="634771.SAMN04488128_104128"/>